<name>A0ABW5AHD0_9BRAD</name>
<protein>
    <submittedName>
        <fullName evidence="2">DUF6111 family protein</fullName>
    </submittedName>
</protein>
<keyword evidence="1" id="KW-0472">Membrane</keyword>
<keyword evidence="1" id="KW-1133">Transmembrane helix</keyword>
<feature type="transmembrane region" description="Helical" evidence="1">
    <location>
        <begin position="6"/>
        <end position="26"/>
    </location>
</feature>
<keyword evidence="3" id="KW-1185">Reference proteome</keyword>
<comment type="caution">
    <text evidence="2">The sequence shown here is derived from an EMBL/GenBank/DDBJ whole genome shotgun (WGS) entry which is preliminary data.</text>
</comment>
<reference evidence="3" key="1">
    <citation type="journal article" date="2019" name="Int. J. Syst. Evol. Microbiol.">
        <title>The Global Catalogue of Microorganisms (GCM) 10K type strain sequencing project: providing services to taxonomists for standard genome sequencing and annotation.</title>
        <authorList>
            <consortium name="The Broad Institute Genomics Platform"/>
            <consortium name="The Broad Institute Genome Sequencing Center for Infectious Disease"/>
            <person name="Wu L."/>
            <person name="Ma J."/>
        </authorList>
    </citation>
    <scope>NUCLEOTIDE SEQUENCE [LARGE SCALE GENOMIC DNA]</scope>
    <source>
        <strain evidence="3">CGMCC 1.6774</strain>
    </source>
</reference>
<dbReference type="RefSeq" id="WP_378477462.1">
    <property type="nucleotide sequence ID" value="NZ_JBHUIW010000008.1"/>
</dbReference>
<gene>
    <name evidence="2" type="ORF">ACFSOX_08960</name>
</gene>
<organism evidence="2 3">
    <name type="scientific">Rhodoplanes azumiensis</name>
    <dbReference type="NCBI Taxonomy" id="1897628"/>
    <lineage>
        <taxon>Bacteria</taxon>
        <taxon>Pseudomonadati</taxon>
        <taxon>Pseudomonadota</taxon>
        <taxon>Alphaproteobacteria</taxon>
        <taxon>Hyphomicrobiales</taxon>
        <taxon>Nitrobacteraceae</taxon>
        <taxon>Rhodoplanes</taxon>
    </lineage>
</organism>
<dbReference type="InterPro" id="IPR046093">
    <property type="entry name" value="DUF6111"/>
</dbReference>
<feature type="transmembrane region" description="Helical" evidence="1">
    <location>
        <begin position="38"/>
        <end position="62"/>
    </location>
</feature>
<dbReference type="EMBL" id="JBHUIW010000008">
    <property type="protein sequence ID" value="MFD2182279.1"/>
    <property type="molecule type" value="Genomic_DNA"/>
</dbReference>
<accession>A0ABW5AHD0</accession>
<proteinExistence type="predicted"/>
<dbReference type="Pfam" id="PF19606">
    <property type="entry name" value="DUF6111"/>
    <property type="match status" value="1"/>
</dbReference>
<evidence type="ECO:0000256" key="1">
    <source>
        <dbReference type="SAM" id="Phobius"/>
    </source>
</evidence>
<evidence type="ECO:0000313" key="3">
    <source>
        <dbReference type="Proteomes" id="UP001597314"/>
    </source>
</evidence>
<keyword evidence="1" id="KW-0812">Transmembrane</keyword>
<sequence length="87" mass="9587">MIRPILTEIALFLTPFVLYAAFLIATRRGLVHPDAWRLTVLGWLTLAALVLMIASLVVFAQFGGAPPHSNYVPAHMENGRFVPGTTR</sequence>
<dbReference type="Proteomes" id="UP001597314">
    <property type="component" value="Unassembled WGS sequence"/>
</dbReference>
<evidence type="ECO:0000313" key="2">
    <source>
        <dbReference type="EMBL" id="MFD2182279.1"/>
    </source>
</evidence>